<feature type="domain" description="Bacterioopsin transcriptional activator GAF and HTH associated" evidence="4">
    <location>
        <begin position="13"/>
        <end position="150"/>
    </location>
</feature>
<dbReference type="Gene3D" id="1.10.10.10">
    <property type="entry name" value="Winged helix-like DNA-binding domain superfamily/Winged helix DNA-binding domain"/>
    <property type="match status" value="1"/>
</dbReference>
<dbReference type="Proteomes" id="UP001500420">
    <property type="component" value="Unassembled WGS sequence"/>
</dbReference>
<evidence type="ECO:0000313" key="6">
    <source>
        <dbReference type="Proteomes" id="UP001500420"/>
    </source>
</evidence>
<dbReference type="Pfam" id="PF04967">
    <property type="entry name" value="HTH_10"/>
    <property type="match status" value="1"/>
</dbReference>
<proteinExistence type="predicted"/>
<keyword evidence="2" id="KW-0804">Transcription</keyword>
<feature type="domain" description="HTH bat-type" evidence="3">
    <location>
        <begin position="173"/>
        <end position="224"/>
    </location>
</feature>
<dbReference type="InterPro" id="IPR031803">
    <property type="entry name" value="BAT_GAF/HTH-assoc"/>
</dbReference>
<name>A0AAV3T5H8_9EURY</name>
<organism evidence="5 6">
    <name type="scientific">Natronoarchaeum mannanilyticum</name>
    <dbReference type="NCBI Taxonomy" id="926360"/>
    <lineage>
        <taxon>Archaea</taxon>
        <taxon>Methanobacteriati</taxon>
        <taxon>Methanobacteriota</taxon>
        <taxon>Stenosarchaea group</taxon>
        <taxon>Halobacteria</taxon>
        <taxon>Halobacteriales</taxon>
        <taxon>Natronoarchaeaceae</taxon>
    </lineage>
</organism>
<dbReference type="RefSeq" id="WP_343771888.1">
    <property type="nucleotide sequence ID" value="NZ_BAAADV010000001.1"/>
</dbReference>
<dbReference type="InterPro" id="IPR036388">
    <property type="entry name" value="WH-like_DNA-bd_sf"/>
</dbReference>
<evidence type="ECO:0000256" key="2">
    <source>
        <dbReference type="ARBA" id="ARBA00023163"/>
    </source>
</evidence>
<evidence type="ECO:0000256" key="1">
    <source>
        <dbReference type="ARBA" id="ARBA00023015"/>
    </source>
</evidence>
<evidence type="ECO:0000259" key="4">
    <source>
        <dbReference type="Pfam" id="PF15915"/>
    </source>
</evidence>
<dbReference type="EMBL" id="BAAADV010000001">
    <property type="protein sequence ID" value="GAA0661008.1"/>
    <property type="molecule type" value="Genomic_DNA"/>
</dbReference>
<gene>
    <name evidence="5" type="ORF">GCM10009020_01380</name>
</gene>
<comment type="caution">
    <text evidence="5">The sequence shown here is derived from an EMBL/GenBank/DDBJ whole genome shotgun (WGS) entry which is preliminary data.</text>
</comment>
<keyword evidence="6" id="KW-1185">Reference proteome</keyword>
<dbReference type="Pfam" id="PF15915">
    <property type="entry name" value="BAT"/>
    <property type="match status" value="1"/>
</dbReference>
<evidence type="ECO:0000259" key="3">
    <source>
        <dbReference type="Pfam" id="PF04967"/>
    </source>
</evidence>
<protein>
    <recommendedName>
        <fullName evidence="7">Helix-turn-helix domain-containing protein</fullName>
    </recommendedName>
</protein>
<keyword evidence="1" id="KW-0805">Transcription regulation</keyword>
<accession>A0AAV3T5H8</accession>
<reference evidence="5 6" key="1">
    <citation type="journal article" date="2019" name="Int. J. Syst. Evol. Microbiol.">
        <title>The Global Catalogue of Microorganisms (GCM) 10K type strain sequencing project: providing services to taxonomists for standard genome sequencing and annotation.</title>
        <authorList>
            <consortium name="The Broad Institute Genomics Platform"/>
            <consortium name="The Broad Institute Genome Sequencing Center for Infectious Disease"/>
            <person name="Wu L."/>
            <person name="Ma J."/>
        </authorList>
    </citation>
    <scope>NUCLEOTIDE SEQUENCE [LARGE SCALE GENOMIC DNA]</scope>
    <source>
        <strain evidence="5 6">JCM 16328</strain>
    </source>
</reference>
<dbReference type="PANTHER" id="PTHR34236:SF1">
    <property type="entry name" value="DIMETHYL SULFOXIDE REDUCTASE TRANSCRIPTIONAL ACTIVATOR"/>
    <property type="match status" value="1"/>
</dbReference>
<sequence>MTVNQQRPVSEGVTRVEFAVSDPEYPFVGASAIDGCRIFLEEILPRGANSYAEFFAVVGADPDRILELADEHPSADPTLLNEYESGGLFEFHVAEACPAVFLSERGALPRRVYSTGGEGHIRAEIPADEDAGEIVDAFLDAHPDAELERKCDQPYVTPMFSHRQFREAIDERLTDRQTEVLVAAHESGYYDWPRGITAEKLADRQGISTSTLLKHLRAVERKFIGAFFERPEETGSARSGAAADAE</sequence>
<evidence type="ECO:0008006" key="7">
    <source>
        <dbReference type="Google" id="ProtNLM"/>
    </source>
</evidence>
<dbReference type="InterPro" id="IPR007050">
    <property type="entry name" value="HTH_bacterioopsin"/>
</dbReference>
<evidence type="ECO:0000313" key="5">
    <source>
        <dbReference type="EMBL" id="GAA0661008.1"/>
    </source>
</evidence>
<dbReference type="PANTHER" id="PTHR34236">
    <property type="entry name" value="DIMETHYL SULFOXIDE REDUCTASE TRANSCRIPTIONAL ACTIVATOR"/>
    <property type="match status" value="1"/>
</dbReference>
<dbReference type="AlphaFoldDB" id="A0AAV3T5H8"/>